<dbReference type="Proteomes" id="UP000290540">
    <property type="component" value="Unassembled WGS sequence"/>
</dbReference>
<protein>
    <submittedName>
        <fullName evidence="1">Uncharacterized protein</fullName>
    </submittedName>
</protein>
<evidence type="ECO:0000313" key="2">
    <source>
        <dbReference type="Proteomes" id="UP000290540"/>
    </source>
</evidence>
<sequence>MCQASVLRGTAVTVLSHDDENVSRTLSIVGGIYACRNPRALQISARQRQSILSAWKKQKSISAVELRRPNTSRFSSVLLCALLLAVAELLLDASGHGWQLWLQRISDFLISYSDRKDGSSYTIFEQGLIQFFQFNNLLGAISRGELPLGPQCLISSPCILPRPAIPSLAAQQPCDQQQIDRVLCVMWQWTELQQRMQHWISHAEKQPRPSNKHSTQASYDIDRIVRGLEIVCSASTLQAQIVEELLNLSRFPQDQITVCLNPYYHWALTGLSQALQHNAWQFLSCELPVMSAEALHQQATLALDCLEQIASESELDVAFYLSVVDFVGLEMASMTQRKRMLTFLDVVKARGFDITEEYKADLLKSWR</sequence>
<comment type="caution">
    <text evidence="1">The sequence shown here is derived from an EMBL/GenBank/DDBJ whole genome shotgun (WGS) entry which is preliminary data.</text>
</comment>
<proteinExistence type="predicted"/>
<dbReference type="EMBL" id="MQTW01001230">
    <property type="protein sequence ID" value="RYC78333.1"/>
    <property type="molecule type" value="Genomic_DNA"/>
</dbReference>
<name>A0A4Q2V1Z4_FUSOX</name>
<gene>
    <name evidence="1" type="ORF">BFJ63_vAg18792</name>
</gene>
<accession>A0A4Q2V1Z4</accession>
<evidence type="ECO:0000313" key="1">
    <source>
        <dbReference type="EMBL" id="RYC78333.1"/>
    </source>
</evidence>
<organism evidence="1 2">
    <name type="scientific">Fusarium oxysporum f. sp. narcissi</name>
    <dbReference type="NCBI Taxonomy" id="451672"/>
    <lineage>
        <taxon>Eukaryota</taxon>
        <taxon>Fungi</taxon>
        <taxon>Dikarya</taxon>
        <taxon>Ascomycota</taxon>
        <taxon>Pezizomycotina</taxon>
        <taxon>Sordariomycetes</taxon>
        <taxon>Hypocreomycetidae</taxon>
        <taxon>Hypocreales</taxon>
        <taxon>Nectriaceae</taxon>
        <taxon>Fusarium</taxon>
        <taxon>Fusarium oxysporum species complex</taxon>
    </lineage>
</organism>
<dbReference type="AlphaFoldDB" id="A0A4Q2V1Z4"/>
<reference evidence="1 2" key="1">
    <citation type="submission" date="2016-12" db="EMBL/GenBank/DDBJ databases">
        <title>Draft genome sequence of Fusarium oxysporum causing rot on Narcissus.</title>
        <authorList>
            <person name="Armitage A.D."/>
            <person name="Taylor A."/>
            <person name="Clarkson J.P."/>
            <person name="Harrison R.J."/>
            <person name="Jackson A.C."/>
        </authorList>
    </citation>
    <scope>NUCLEOTIDE SEQUENCE [LARGE SCALE GENOMIC DNA]</scope>
    <source>
        <strain evidence="1 2">N139</strain>
    </source>
</reference>